<dbReference type="Gene3D" id="3.30.70.100">
    <property type="match status" value="1"/>
</dbReference>
<keyword evidence="14" id="KW-1185">Reference proteome</keyword>
<evidence type="ECO:0000256" key="7">
    <source>
        <dbReference type="ARBA" id="ARBA00022764"/>
    </source>
</evidence>
<dbReference type="PROSITE" id="PS01047">
    <property type="entry name" value="HMA_1"/>
    <property type="match status" value="1"/>
</dbReference>
<dbReference type="EMBL" id="BAABWN010000001">
    <property type="protein sequence ID" value="GAA6166358.1"/>
    <property type="molecule type" value="Genomic_DNA"/>
</dbReference>
<feature type="domain" description="HMA" evidence="12">
    <location>
        <begin position="22"/>
        <end position="88"/>
    </location>
</feature>
<evidence type="ECO:0000256" key="4">
    <source>
        <dbReference type="ARBA" id="ARBA00022466"/>
    </source>
</evidence>
<organism evidence="13 14">
    <name type="scientific">Sessilibacter corallicola</name>
    <dbReference type="NCBI Taxonomy" id="2904075"/>
    <lineage>
        <taxon>Bacteria</taxon>
        <taxon>Pseudomonadati</taxon>
        <taxon>Pseudomonadota</taxon>
        <taxon>Gammaproteobacteria</taxon>
        <taxon>Cellvibrionales</taxon>
        <taxon>Cellvibrionaceae</taxon>
        <taxon>Sessilibacter</taxon>
    </lineage>
</organism>
<dbReference type="CDD" id="cd00371">
    <property type="entry name" value="HMA"/>
    <property type="match status" value="1"/>
</dbReference>
<accession>A0ABQ0A4A0</accession>
<evidence type="ECO:0000259" key="12">
    <source>
        <dbReference type="PROSITE" id="PS50846"/>
    </source>
</evidence>
<evidence type="ECO:0000256" key="9">
    <source>
        <dbReference type="ARBA" id="ARBA00045344"/>
    </source>
</evidence>
<dbReference type="Pfam" id="PF00403">
    <property type="entry name" value="HMA"/>
    <property type="match status" value="1"/>
</dbReference>
<keyword evidence="7 10" id="KW-0574">Periplasm</keyword>
<keyword evidence="6 11" id="KW-0732">Signal</keyword>
<dbReference type="InterPro" id="IPR017969">
    <property type="entry name" value="Heavy-metal-associated_CS"/>
</dbReference>
<evidence type="ECO:0000256" key="1">
    <source>
        <dbReference type="ARBA" id="ARBA00004418"/>
    </source>
</evidence>
<keyword evidence="5 10" id="KW-0479">Metal-binding</keyword>
<protein>
    <recommendedName>
        <fullName evidence="10">Periplasmic mercury ion-binding protein</fullName>
    </recommendedName>
</protein>
<evidence type="ECO:0000256" key="11">
    <source>
        <dbReference type="SAM" id="SignalP"/>
    </source>
</evidence>
<comment type="similarity">
    <text evidence="2">Belongs to the MerP family.</text>
</comment>
<keyword evidence="8 10" id="KW-0476">Mercury</keyword>
<evidence type="ECO:0000256" key="8">
    <source>
        <dbReference type="ARBA" id="ARBA00022914"/>
    </source>
</evidence>
<comment type="function">
    <text evidence="9 10">Involved in mercury resistance. Acts as a mercury scavenger that specifically binds to a mercuric ion in the periplasm and probably passes it to the cytoplasmic mercuric reductase MerA via the mercuric transport protein MerT.</text>
</comment>
<feature type="chain" id="PRO_5047084851" description="Periplasmic mercury ion-binding protein" evidence="11">
    <location>
        <begin position="20"/>
        <end position="93"/>
    </location>
</feature>
<evidence type="ECO:0000313" key="14">
    <source>
        <dbReference type="Proteomes" id="UP001465153"/>
    </source>
</evidence>
<comment type="caution">
    <text evidence="13">The sequence shown here is derived from an EMBL/GenBank/DDBJ whole genome shotgun (WGS) entry which is preliminary data.</text>
</comment>
<sequence>MKRLCLFVILVLASGYSLAERSEVSLSVPGMNCVTCPVTVRKSLEKVDGVASAEVDYKTRTAKVVFDTDKASVAQLVKATGDAGYPSKVISDE</sequence>
<evidence type="ECO:0000256" key="6">
    <source>
        <dbReference type="ARBA" id="ARBA00022729"/>
    </source>
</evidence>
<name>A0ABQ0A4A0_9GAMM</name>
<keyword evidence="4 10" id="KW-0475">Mercuric resistance</keyword>
<dbReference type="InterPro" id="IPR006121">
    <property type="entry name" value="HMA_dom"/>
</dbReference>
<dbReference type="SUPFAM" id="SSF55008">
    <property type="entry name" value="HMA, heavy metal-associated domain"/>
    <property type="match status" value="1"/>
</dbReference>
<comment type="subcellular location">
    <subcellularLocation>
        <location evidence="1 10">Periplasm</location>
    </subcellularLocation>
</comment>
<reference evidence="13 14" key="1">
    <citation type="submission" date="2024-04" db="EMBL/GenBank/DDBJ databases">
        <title>Draft genome sequence of Sessilibacter corallicola NBRC 116591.</title>
        <authorList>
            <person name="Miyakawa T."/>
            <person name="Kusuya Y."/>
            <person name="Miura T."/>
        </authorList>
    </citation>
    <scope>NUCLEOTIDE SEQUENCE [LARGE SCALE GENOMIC DNA]</scope>
    <source>
        <strain evidence="13 14">KU-00831-HH</strain>
    </source>
</reference>
<dbReference type="InterPro" id="IPR001802">
    <property type="entry name" value="MerP/CopZ"/>
</dbReference>
<dbReference type="PRINTS" id="PR00946">
    <property type="entry name" value="HGSCAVENGER"/>
</dbReference>
<evidence type="ECO:0000256" key="3">
    <source>
        <dbReference type="ARBA" id="ARBA00011245"/>
    </source>
</evidence>
<dbReference type="InterPro" id="IPR011795">
    <property type="entry name" value="MerP"/>
</dbReference>
<gene>
    <name evidence="13" type="primary">merP_1</name>
    <name evidence="10" type="synonym">merP</name>
    <name evidence="13" type="ORF">NBRC116591_01680</name>
</gene>
<comment type="subunit">
    <text evidence="3">Monomer.</text>
</comment>
<feature type="signal peptide" evidence="11">
    <location>
        <begin position="1"/>
        <end position="19"/>
    </location>
</feature>
<dbReference type="InterPro" id="IPR036163">
    <property type="entry name" value="HMA_dom_sf"/>
</dbReference>
<proteinExistence type="inferred from homology"/>
<evidence type="ECO:0000256" key="10">
    <source>
        <dbReference type="RuleBase" id="RU361212"/>
    </source>
</evidence>
<dbReference type="PROSITE" id="PS50846">
    <property type="entry name" value="HMA_2"/>
    <property type="match status" value="1"/>
</dbReference>
<evidence type="ECO:0000313" key="13">
    <source>
        <dbReference type="EMBL" id="GAA6166358.1"/>
    </source>
</evidence>
<evidence type="ECO:0000256" key="5">
    <source>
        <dbReference type="ARBA" id="ARBA00022723"/>
    </source>
</evidence>
<dbReference type="RefSeq" id="WP_353301322.1">
    <property type="nucleotide sequence ID" value="NZ_BAABWN010000001.1"/>
</dbReference>
<dbReference type="Proteomes" id="UP001465153">
    <property type="component" value="Unassembled WGS sequence"/>
</dbReference>
<evidence type="ECO:0000256" key="2">
    <source>
        <dbReference type="ARBA" id="ARBA00005938"/>
    </source>
</evidence>
<dbReference type="NCBIfam" id="TIGR02052">
    <property type="entry name" value="MerP"/>
    <property type="match status" value="1"/>
</dbReference>